<dbReference type="OrthoDB" id="1524099at2"/>
<keyword evidence="1" id="KW-0732">Signal</keyword>
<accession>A0A558RDG3</accession>
<dbReference type="AlphaFoldDB" id="A0A558RDG3"/>
<sequence length="270" mass="29021">MPLRSLCASTALLMVATIGMATPAMADPSDDYINADRPGIADGSTTVGKNRFQLETAIQAEFRHDGDEHERTIFFPTLLRLGFADKVEVRIEGNTYSWMRQKDPTDTSHSDGFAPTSIGLKYNFVDAPEGSRQVSLGAIARIFPPSGSGEFRNSKTTGDFRMAADWAFADNWSLNPNIGVGVFQDDSNRTYTAGLAAATLNFNPSKTLNFFVDTGIQAPEEKGGRASVIIDAGVAYIIGHDIQLDLSVGTGVAGSTTPHPFLAAGFSKRF</sequence>
<reference evidence="2 3" key="1">
    <citation type="submission" date="2019-07" db="EMBL/GenBank/DDBJ databases">
        <title>Sphingomonas solaris sp. nov., isolated from a solar panel from Boston, Massachusetts.</title>
        <authorList>
            <person name="Tanner K."/>
            <person name="Pascual J."/>
            <person name="Mancuso C."/>
            <person name="Pereto J."/>
            <person name="Khalil A."/>
            <person name="Vilanova C."/>
        </authorList>
    </citation>
    <scope>NUCLEOTIDE SEQUENCE [LARGE SCALE GENOMIC DNA]</scope>
    <source>
        <strain evidence="2 3">R4DWN</strain>
    </source>
</reference>
<proteinExistence type="predicted"/>
<dbReference type="Proteomes" id="UP000318681">
    <property type="component" value="Unassembled WGS sequence"/>
</dbReference>
<gene>
    <name evidence="2" type="ORF">FOY91_01170</name>
</gene>
<feature type="chain" id="PRO_5022044984" evidence="1">
    <location>
        <begin position="27"/>
        <end position="270"/>
    </location>
</feature>
<evidence type="ECO:0000256" key="1">
    <source>
        <dbReference type="SAM" id="SignalP"/>
    </source>
</evidence>
<comment type="caution">
    <text evidence="2">The sequence shown here is derived from an EMBL/GenBank/DDBJ whole genome shotgun (WGS) entry which is preliminary data.</text>
</comment>
<keyword evidence="3" id="KW-1185">Reference proteome</keyword>
<dbReference type="EMBL" id="VNIM01000002">
    <property type="protein sequence ID" value="TVV77394.1"/>
    <property type="molecule type" value="Genomic_DNA"/>
</dbReference>
<name>A0A558RDG3_9SPHN</name>
<dbReference type="InterPro" id="IPR025737">
    <property type="entry name" value="FApF"/>
</dbReference>
<evidence type="ECO:0000313" key="3">
    <source>
        <dbReference type="Proteomes" id="UP000318681"/>
    </source>
</evidence>
<evidence type="ECO:0000313" key="2">
    <source>
        <dbReference type="EMBL" id="TVV77394.1"/>
    </source>
</evidence>
<feature type="signal peptide" evidence="1">
    <location>
        <begin position="1"/>
        <end position="26"/>
    </location>
</feature>
<organism evidence="2 3">
    <name type="scientific">Alterirhizorhabdus solaris</name>
    <dbReference type="NCBI Taxonomy" id="2529389"/>
    <lineage>
        <taxon>Bacteria</taxon>
        <taxon>Pseudomonadati</taxon>
        <taxon>Pseudomonadota</taxon>
        <taxon>Alphaproteobacteria</taxon>
        <taxon>Sphingomonadales</taxon>
        <taxon>Rhizorhabdaceae</taxon>
        <taxon>Alterirhizorhabdus</taxon>
    </lineage>
</organism>
<dbReference type="Pfam" id="PF13557">
    <property type="entry name" value="Phenol_MetA_deg"/>
    <property type="match status" value="1"/>
</dbReference>
<protein>
    <submittedName>
        <fullName evidence="2">Transporter</fullName>
    </submittedName>
</protein>